<dbReference type="AlphaFoldDB" id="A0AA39CUX9"/>
<feature type="domain" description="Lipocalin/cytosolic fatty-acid binding" evidence="2">
    <location>
        <begin position="33"/>
        <end position="174"/>
    </location>
</feature>
<dbReference type="CDD" id="cd03408">
    <property type="entry name" value="SPFH_like_u1"/>
    <property type="match status" value="1"/>
</dbReference>
<evidence type="ECO:0000313" key="3">
    <source>
        <dbReference type="EMBL" id="KAJ9627522.1"/>
    </source>
</evidence>
<dbReference type="Pfam" id="PF08212">
    <property type="entry name" value="Lipocalin_2"/>
    <property type="match status" value="1"/>
</dbReference>
<dbReference type="SUPFAM" id="SSF50814">
    <property type="entry name" value="Lipocalins"/>
    <property type="match status" value="1"/>
</dbReference>
<sequence length="580" mass="62615">MRIAPLFTLLAVALFGAGCSSHDTRPIPLPPKVDVPRFMGDWYVIAHIPSRPEREAFDAVECYALQADGRIKTTFTYRKGSFQSPQKSMHPVGRVEKHGNGAVWGMQFIWPIQAEYLIAWLDEGYTQTIVARSKRDYVWYMARTPQVSEAEYQQAVARIKAMGYDTGKLRRVPQSPASSIVSRARQAWCLSGNYREWVMGLVQAVKGAVGGVLADQWKDFYTVPTGLPSTAALFAAVPQGTNAGRGSNTSGSSNIISNGSKIVVPEGYGLLLFQDGAITAFVAEPGGYEWRSDDLNSQSIFAGDGLVSTFIKQSWERFKFGGQPGSQQAAFFVSLKELPDNRFGTQSEIYWDDGFLNTQVGAVTRGSYTLKIVDPILFVKNFVPASYLQPGQVFDFTDLDNAAASQLFNEVVGSLAPAFSLYTNDPSKGNRITKLQQDSLGFAQSLSAAVEQGYQWKSDRGLAIVKTAIVSIEYDANTRELLKTVQRADALSGSRGNSNLQASVAQGIQSAGENGGAAGLVGVGMASGMFGAGNLQQPATPAAPAADDPVAKLKKAKEMLDLGLITQTDYDALKAKALGL</sequence>
<dbReference type="InterPro" id="IPR000566">
    <property type="entry name" value="Lipocln_cytosolic_FA-bd_dom"/>
</dbReference>
<dbReference type="PROSITE" id="PS51257">
    <property type="entry name" value="PROKAR_LIPOPROTEIN"/>
    <property type="match status" value="1"/>
</dbReference>
<organism evidence="3">
    <name type="scientific">Knufia peltigerae</name>
    <dbReference type="NCBI Taxonomy" id="1002370"/>
    <lineage>
        <taxon>Eukaryota</taxon>
        <taxon>Fungi</taxon>
        <taxon>Dikarya</taxon>
        <taxon>Ascomycota</taxon>
        <taxon>Pezizomycotina</taxon>
        <taxon>Eurotiomycetes</taxon>
        <taxon>Chaetothyriomycetidae</taxon>
        <taxon>Chaetothyriales</taxon>
        <taxon>Trichomeriaceae</taxon>
        <taxon>Knufia</taxon>
    </lineage>
</organism>
<accession>A0AA39CUX9</accession>
<feature type="chain" id="PRO_5041346365" description="Lipocalin/cytosolic fatty-acid binding domain-containing protein" evidence="1">
    <location>
        <begin position="22"/>
        <end position="580"/>
    </location>
</feature>
<gene>
    <name evidence="3" type="ORF">H2204_009749</name>
</gene>
<name>A0AA39CUX9_9EURO</name>
<dbReference type="Gene3D" id="2.40.128.20">
    <property type="match status" value="1"/>
</dbReference>
<dbReference type="InterPro" id="IPR047202">
    <property type="entry name" value="Lipocalin_Blc-like_dom"/>
</dbReference>
<evidence type="ECO:0000259" key="2">
    <source>
        <dbReference type="Pfam" id="PF08212"/>
    </source>
</evidence>
<comment type="caution">
    <text evidence="3">The sequence shown here is derived from an EMBL/GenBank/DDBJ whole genome shotgun (WGS) entry which is preliminary data.</text>
</comment>
<reference evidence="3" key="1">
    <citation type="submission" date="2022-10" db="EMBL/GenBank/DDBJ databases">
        <title>Culturing micro-colonial fungi from biological soil crusts in the Mojave desert and describing Neophaeococcomyces mojavensis, and introducing the new genera and species Taxawa tesnikishii.</title>
        <authorList>
            <person name="Kurbessoian T."/>
            <person name="Stajich J.E."/>
        </authorList>
    </citation>
    <scope>NUCLEOTIDE SEQUENCE</scope>
    <source>
        <strain evidence="3">TK_35</strain>
    </source>
</reference>
<dbReference type="EMBL" id="JAPDRN010000077">
    <property type="protein sequence ID" value="KAJ9627522.1"/>
    <property type="molecule type" value="Genomic_DNA"/>
</dbReference>
<protein>
    <recommendedName>
        <fullName evidence="2">Lipocalin/cytosolic fatty-acid binding domain-containing protein</fullName>
    </recommendedName>
</protein>
<proteinExistence type="predicted"/>
<evidence type="ECO:0000256" key="1">
    <source>
        <dbReference type="SAM" id="SignalP"/>
    </source>
</evidence>
<dbReference type="InterPro" id="IPR012674">
    <property type="entry name" value="Calycin"/>
</dbReference>
<keyword evidence="1" id="KW-0732">Signal</keyword>
<dbReference type="PANTHER" id="PTHR37826">
    <property type="entry name" value="FLOTILLIN BAND_7_5 DOMAIN PROTEIN"/>
    <property type="match status" value="1"/>
</dbReference>
<dbReference type="PANTHER" id="PTHR37826:SF2">
    <property type="entry name" value="ZINC-RIBBON DOMAIN-CONTAINING PROTEIN"/>
    <property type="match status" value="1"/>
</dbReference>
<dbReference type="InterPro" id="IPR033880">
    <property type="entry name" value="SPFH_YdjI"/>
</dbReference>
<feature type="signal peptide" evidence="1">
    <location>
        <begin position="1"/>
        <end position="21"/>
    </location>
</feature>
<dbReference type="CDD" id="cd19438">
    <property type="entry name" value="lipocalin_Blc-like"/>
    <property type="match status" value="1"/>
</dbReference>